<gene>
    <name evidence="2" type="ORF">PAC_04442</name>
</gene>
<dbReference type="EMBL" id="FJOG01000005">
    <property type="protein sequence ID" value="CZR54558.1"/>
    <property type="molecule type" value="Genomic_DNA"/>
</dbReference>
<dbReference type="SMART" id="SM00829">
    <property type="entry name" value="PKS_ER"/>
    <property type="match status" value="1"/>
</dbReference>
<dbReference type="Proteomes" id="UP000184330">
    <property type="component" value="Unassembled WGS sequence"/>
</dbReference>
<dbReference type="CDD" id="cd08276">
    <property type="entry name" value="MDR7"/>
    <property type="match status" value="1"/>
</dbReference>
<dbReference type="STRING" id="576137.A0A1L7WP51"/>
<dbReference type="PANTHER" id="PTHR45033">
    <property type="match status" value="1"/>
</dbReference>
<dbReference type="PANTHER" id="PTHR45033:SF2">
    <property type="entry name" value="ZINC-TYPE ALCOHOL DEHYDROGENASE-LIKE PROTEIN C1773.06C"/>
    <property type="match status" value="1"/>
</dbReference>
<protein>
    <submittedName>
        <fullName evidence="2">Related to NADPH:quinone reductase and related Zn-dependent oxidoreductases</fullName>
    </submittedName>
</protein>
<dbReference type="InterPro" id="IPR011032">
    <property type="entry name" value="GroES-like_sf"/>
</dbReference>
<proteinExistence type="predicted"/>
<evidence type="ECO:0000313" key="2">
    <source>
        <dbReference type="EMBL" id="CZR54558.1"/>
    </source>
</evidence>
<accession>A0A1L7WP51</accession>
<dbReference type="Gene3D" id="3.40.50.720">
    <property type="entry name" value="NAD(P)-binding Rossmann-like Domain"/>
    <property type="match status" value="1"/>
</dbReference>
<feature type="domain" description="Enoyl reductase (ER)" evidence="1">
    <location>
        <begin position="17"/>
        <end position="340"/>
    </location>
</feature>
<dbReference type="InterPro" id="IPR020843">
    <property type="entry name" value="ER"/>
</dbReference>
<reference evidence="2 3" key="1">
    <citation type="submission" date="2016-03" db="EMBL/GenBank/DDBJ databases">
        <authorList>
            <person name="Ploux O."/>
        </authorList>
    </citation>
    <scope>NUCLEOTIDE SEQUENCE [LARGE SCALE GENOMIC DNA]</scope>
    <source>
        <strain evidence="2 3">UAMH 11012</strain>
    </source>
</reference>
<dbReference type="Pfam" id="PF08240">
    <property type="entry name" value="ADH_N"/>
    <property type="match status" value="1"/>
</dbReference>
<dbReference type="AlphaFoldDB" id="A0A1L7WP51"/>
<dbReference type="OrthoDB" id="9930022at2759"/>
<evidence type="ECO:0000313" key="3">
    <source>
        <dbReference type="Proteomes" id="UP000184330"/>
    </source>
</evidence>
<dbReference type="GO" id="GO:0016491">
    <property type="term" value="F:oxidoreductase activity"/>
    <property type="evidence" value="ECO:0007669"/>
    <property type="project" value="InterPro"/>
</dbReference>
<keyword evidence="3" id="KW-1185">Reference proteome</keyword>
<sequence>MSYPSTSSQWVLESFAGSSGLKLQQNVPLPAMGPNDVVLKVYAASLNSRDNQITNNKYISEPSLPVVPMSDCAGTIIATGTYVKRFQVGSRCATTFHRKWLSGRLTAISQASQLGAKEDGVLRQYIVLHEDELVALPSSLSFAEASTLPCAALTAWNALFCGSRSCKPGDVVLVQGSGGVSLFAIQFARAVGAAVIATTRDLGGEREEKLKALGASTVLSYRDEDWGSQVKAATGGPGADFIIEVSGSGNQTSKAVAFNGQIAVIGGLGGGGSAIFDMRVTPAELRRIFTGSREQFEEMNRAIEVNGIRPVVDSKVWRFEEAREAFDHAATGKMWGKVVIQVAEE</sequence>
<evidence type="ECO:0000259" key="1">
    <source>
        <dbReference type="SMART" id="SM00829"/>
    </source>
</evidence>
<organism evidence="2 3">
    <name type="scientific">Phialocephala subalpina</name>
    <dbReference type="NCBI Taxonomy" id="576137"/>
    <lineage>
        <taxon>Eukaryota</taxon>
        <taxon>Fungi</taxon>
        <taxon>Dikarya</taxon>
        <taxon>Ascomycota</taxon>
        <taxon>Pezizomycotina</taxon>
        <taxon>Leotiomycetes</taxon>
        <taxon>Helotiales</taxon>
        <taxon>Mollisiaceae</taxon>
        <taxon>Phialocephala</taxon>
        <taxon>Phialocephala fortinii species complex</taxon>
    </lineage>
</organism>
<name>A0A1L7WP51_9HELO</name>
<dbReference type="InterPro" id="IPR013154">
    <property type="entry name" value="ADH-like_N"/>
</dbReference>
<dbReference type="InterPro" id="IPR052711">
    <property type="entry name" value="Zinc_ADH-like"/>
</dbReference>
<dbReference type="SUPFAM" id="SSF51735">
    <property type="entry name" value="NAD(P)-binding Rossmann-fold domains"/>
    <property type="match status" value="1"/>
</dbReference>
<dbReference type="InterPro" id="IPR036291">
    <property type="entry name" value="NAD(P)-bd_dom_sf"/>
</dbReference>
<dbReference type="Gene3D" id="3.90.180.10">
    <property type="entry name" value="Medium-chain alcohol dehydrogenases, catalytic domain"/>
    <property type="match status" value="1"/>
</dbReference>
<dbReference type="InterPro" id="IPR013149">
    <property type="entry name" value="ADH-like_C"/>
</dbReference>
<dbReference type="SUPFAM" id="SSF50129">
    <property type="entry name" value="GroES-like"/>
    <property type="match status" value="1"/>
</dbReference>
<dbReference type="Pfam" id="PF00107">
    <property type="entry name" value="ADH_zinc_N"/>
    <property type="match status" value="1"/>
</dbReference>